<evidence type="ECO:0000259" key="2">
    <source>
        <dbReference type="PROSITE" id="PS51352"/>
    </source>
</evidence>
<dbReference type="CDD" id="cd02966">
    <property type="entry name" value="TlpA_like_family"/>
    <property type="match status" value="1"/>
</dbReference>
<dbReference type="PANTHER" id="PTHR42852:SF17">
    <property type="entry name" value="THIOREDOXIN-LIKE PROTEIN HI_1115"/>
    <property type="match status" value="1"/>
</dbReference>
<feature type="domain" description="Thioredoxin" evidence="2">
    <location>
        <begin position="23"/>
        <end position="187"/>
    </location>
</feature>
<dbReference type="RefSeq" id="WP_138244582.1">
    <property type="nucleotide sequence ID" value="NZ_CP040330.1"/>
</dbReference>
<dbReference type="InterPro" id="IPR013766">
    <property type="entry name" value="Thioredoxin_domain"/>
</dbReference>
<sequence>MRRRDLLAGIGSAGVLVSGGAVAAFGIPSPSDSSTGEDDSDGSSGIVGKRRDPLEIETADAPGSEAGTVRVPASDRPTFVDFFATWCAPCKKQMDALVEAHQRVGDEVRFLSVTSESISESELAAWWDDHDGNWTIGLDPTAELTSLYWGTPYPSAVSIDASGRVRWAETGVKTADELVAGIERALEDGDAADGDE</sequence>
<dbReference type="EMBL" id="CP040330">
    <property type="protein sequence ID" value="QCS42086.1"/>
    <property type="molecule type" value="Genomic_DNA"/>
</dbReference>
<dbReference type="AlphaFoldDB" id="A0A4V1FZJ7"/>
<reference evidence="4" key="1">
    <citation type="submission" date="2019-05" db="EMBL/GenBank/DDBJ databases">
        <title>Genome sequence and methylation pattern of the halophilic Archaeon Natrinema versiforme BOL5-4.</title>
        <authorList>
            <person name="DasSarma P."/>
            <person name="Anton B.P."/>
            <person name="DasSarma S.L."/>
            <person name="Martinez F.L."/>
            <person name="Guzman D."/>
            <person name="Roberts R.J."/>
            <person name="DasSarma S."/>
        </authorList>
    </citation>
    <scope>NUCLEOTIDE SEQUENCE [LARGE SCALE GENOMIC DNA]</scope>
    <source>
        <strain evidence="4">BOL5-4</strain>
    </source>
</reference>
<dbReference type="KEGG" id="nvr:FEJ81_06850"/>
<dbReference type="Proteomes" id="UP000302218">
    <property type="component" value="Chromosome"/>
</dbReference>
<dbReference type="GeneID" id="40264977"/>
<dbReference type="SUPFAM" id="SSF52833">
    <property type="entry name" value="Thioredoxin-like"/>
    <property type="match status" value="1"/>
</dbReference>
<proteinExistence type="predicted"/>
<dbReference type="PROSITE" id="PS51352">
    <property type="entry name" value="THIOREDOXIN_2"/>
    <property type="match status" value="1"/>
</dbReference>
<protein>
    <submittedName>
        <fullName evidence="3">TlpA family protein disulfide reductase</fullName>
    </submittedName>
</protein>
<dbReference type="PANTHER" id="PTHR42852">
    <property type="entry name" value="THIOL:DISULFIDE INTERCHANGE PROTEIN DSBE"/>
    <property type="match status" value="1"/>
</dbReference>
<dbReference type="InterPro" id="IPR036249">
    <property type="entry name" value="Thioredoxin-like_sf"/>
</dbReference>
<evidence type="ECO:0000313" key="3">
    <source>
        <dbReference type="EMBL" id="QCS42086.1"/>
    </source>
</evidence>
<dbReference type="InterPro" id="IPR000866">
    <property type="entry name" value="AhpC/TSA"/>
</dbReference>
<dbReference type="PROSITE" id="PS00194">
    <property type="entry name" value="THIOREDOXIN_1"/>
    <property type="match status" value="1"/>
</dbReference>
<dbReference type="GO" id="GO:0016209">
    <property type="term" value="F:antioxidant activity"/>
    <property type="evidence" value="ECO:0007669"/>
    <property type="project" value="InterPro"/>
</dbReference>
<accession>A0A4V1FZJ7</accession>
<dbReference type="InterPro" id="IPR050553">
    <property type="entry name" value="Thioredoxin_ResA/DsbE_sf"/>
</dbReference>
<organism evidence="3 4">
    <name type="scientific">Natrinema versiforme</name>
    <dbReference type="NCBI Taxonomy" id="88724"/>
    <lineage>
        <taxon>Archaea</taxon>
        <taxon>Methanobacteriati</taxon>
        <taxon>Methanobacteriota</taxon>
        <taxon>Stenosarchaea group</taxon>
        <taxon>Halobacteria</taxon>
        <taxon>Halobacteriales</taxon>
        <taxon>Natrialbaceae</taxon>
        <taxon>Natrinema</taxon>
    </lineage>
</organism>
<dbReference type="OrthoDB" id="115386at2157"/>
<evidence type="ECO:0000313" key="4">
    <source>
        <dbReference type="Proteomes" id="UP000302218"/>
    </source>
</evidence>
<dbReference type="InterPro" id="IPR017937">
    <property type="entry name" value="Thioredoxin_CS"/>
</dbReference>
<evidence type="ECO:0000256" key="1">
    <source>
        <dbReference type="SAM" id="MobiDB-lite"/>
    </source>
</evidence>
<dbReference type="Pfam" id="PF00578">
    <property type="entry name" value="AhpC-TSA"/>
    <property type="match status" value="1"/>
</dbReference>
<gene>
    <name evidence="3" type="ORF">FEJ81_06850</name>
</gene>
<dbReference type="Gene3D" id="3.40.30.10">
    <property type="entry name" value="Glutaredoxin"/>
    <property type="match status" value="1"/>
</dbReference>
<feature type="region of interest" description="Disordered" evidence="1">
    <location>
        <begin position="27"/>
        <end position="68"/>
    </location>
</feature>
<dbReference type="GO" id="GO:0016491">
    <property type="term" value="F:oxidoreductase activity"/>
    <property type="evidence" value="ECO:0007669"/>
    <property type="project" value="InterPro"/>
</dbReference>
<name>A0A4V1FZJ7_9EURY</name>